<dbReference type="Proteomes" id="UP000234857">
    <property type="component" value="Unassembled WGS sequence"/>
</dbReference>
<dbReference type="AlphaFoldDB" id="A0A2N5ZC27"/>
<evidence type="ECO:0000313" key="2">
    <source>
        <dbReference type="Proteomes" id="UP000234857"/>
    </source>
</evidence>
<accession>A0A2N5ZC27</accession>
<proteinExistence type="predicted"/>
<organism evidence="1 2">
    <name type="scientific">Muiribacterium halophilum</name>
    <dbReference type="NCBI Taxonomy" id="2053465"/>
    <lineage>
        <taxon>Bacteria</taxon>
        <taxon>Candidatus Muiribacteriota</taxon>
        <taxon>Candidatus Muiribacteriia</taxon>
        <taxon>Candidatus Muiribacteriales</taxon>
        <taxon>Candidatus Muiribacteriaceae</taxon>
        <taxon>Candidatus Muiribacterium</taxon>
    </lineage>
</organism>
<reference evidence="1 2" key="1">
    <citation type="submission" date="2017-11" db="EMBL/GenBank/DDBJ databases">
        <title>Genome-resolved metagenomics identifies genetic mobility, metabolic interactions, and unexpected diversity in perchlorate-reducing communities.</title>
        <authorList>
            <person name="Barnum T.P."/>
            <person name="Figueroa I.A."/>
            <person name="Carlstrom C.I."/>
            <person name="Lucas L.N."/>
            <person name="Engelbrektson A.L."/>
            <person name="Coates J.D."/>
        </authorList>
    </citation>
    <scope>NUCLEOTIDE SEQUENCE [LARGE SCALE GENOMIC DNA]</scope>
    <source>
        <strain evidence="1">BM706</strain>
    </source>
</reference>
<protein>
    <submittedName>
        <fullName evidence="1">Uncharacterized protein</fullName>
    </submittedName>
</protein>
<gene>
    <name evidence="1" type="ORF">C0601_11340</name>
</gene>
<evidence type="ECO:0000313" key="1">
    <source>
        <dbReference type="EMBL" id="PLX16207.1"/>
    </source>
</evidence>
<name>A0A2N5ZC27_MUIH1</name>
<sequence length="200" mass="23523">MRKNIIITSLILLFSIIIFGNKTNDVRIKKYNPILKYSLVSPWFEYIPSNSKIGVISTALDQLGIKKFVFKTLYNLHTKNINLDYNYVNQINRSHKQYINIWQNENKEHILNTTYYPKYTGFELLNSISVGWNNYFTTGINYLKTDKSEGVLNLYKGERYNLILRLSNTEYEYSSDYPVIIKDIDVQSLTFIKDLKDDGI</sequence>
<comment type="caution">
    <text evidence="1">The sequence shown here is derived from an EMBL/GenBank/DDBJ whole genome shotgun (WGS) entry which is preliminary data.</text>
</comment>
<dbReference type="EMBL" id="PKTG01000122">
    <property type="protein sequence ID" value="PLX16207.1"/>
    <property type="molecule type" value="Genomic_DNA"/>
</dbReference>